<evidence type="ECO:0000313" key="11">
    <source>
        <dbReference type="Proteomes" id="UP000652755"/>
    </source>
</evidence>
<feature type="transmembrane region" description="Helical" evidence="8">
    <location>
        <begin position="288"/>
        <end position="308"/>
    </location>
</feature>
<keyword evidence="11" id="KW-1185">Reference proteome</keyword>
<evidence type="ECO:0000256" key="7">
    <source>
        <dbReference type="ARBA" id="ARBA00023136"/>
    </source>
</evidence>
<sequence length="503" mass="57563">MDLIKRFKSTALGKTAFYMLITVILIRFLSIFFMGPMPQDAYYFFYSQHPALSYFDHPPAIAYLLRIFTSVLGKNVLAIKLADSLLTLMTCIAVYRLAIRFFPKFEAEKIIILFLSTLMVSILSLVSTPDTPLLFFWTLSLIALQEAIFNGKRFYWILAGVLMGLAFHSKYTAVFLPAGMILFLLLSDANRKYLLTMWPWLSCLIMVAVASPVIIWNVNNHFASFAFQGTQRMHEAAAFTLKPKFVLGLFGHQLALLIPVLFIAVLYSAFKLIRTYSNRWSQMPTTGVFLLCFFLPIFLTFLLLSPIYWIKINWMMPAYITGTILAGSFIGKKWLRIQVIISFIVHLGLLAEILFYPFPIKSDDTWVGWRPLSDQVEMIRKQQHADFIFSADSYKTSAELNLYSENFVYGQNVIGENALQFDFIGTDLSALNGKDAVFVDSDPQFKSEKMDTVPPSAVLAYFKSVKQLKPVIINHGGHPIRKFHVYICRGYKYAKRDNYRIAP</sequence>
<evidence type="ECO:0000313" key="10">
    <source>
        <dbReference type="EMBL" id="MBC6112473.1"/>
    </source>
</evidence>
<feature type="transmembrane region" description="Helical" evidence="8">
    <location>
        <begin position="245"/>
        <end position="267"/>
    </location>
</feature>
<evidence type="ECO:0000256" key="2">
    <source>
        <dbReference type="ARBA" id="ARBA00022475"/>
    </source>
</evidence>
<dbReference type="InterPro" id="IPR050297">
    <property type="entry name" value="LipidA_mod_glycosyltrf_83"/>
</dbReference>
<keyword evidence="3" id="KW-0328">Glycosyltransferase</keyword>
<reference evidence="10 11" key="1">
    <citation type="submission" date="2020-08" db="EMBL/GenBank/DDBJ databases">
        <authorList>
            <person name="Sun Q."/>
            <person name="Inoue M."/>
        </authorList>
    </citation>
    <scope>NUCLEOTIDE SEQUENCE [LARGE SCALE GENOMIC DNA]</scope>
    <source>
        <strain evidence="10 11">CCM 8938</strain>
    </source>
</reference>
<protein>
    <submittedName>
        <fullName evidence="10">Glycosyltransferase family 39 protein</fullName>
    </submittedName>
</protein>
<keyword evidence="5 8" id="KW-0812">Transmembrane</keyword>
<keyword evidence="7 8" id="KW-0472">Membrane</keyword>
<comment type="caution">
    <text evidence="10">The sequence shown here is derived from an EMBL/GenBank/DDBJ whole genome shotgun (WGS) entry which is preliminary data.</text>
</comment>
<dbReference type="RefSeq" id="WP_187072896.1">
    <property type="nucleotide sequence ID" value="NZ_JACRYL010000021.1"/>
</dbReference>
<evidence type="ECO:0000256" key="3">
    <source>
        <dbReference type="ARBA" id="ARBA00022676"/>
    </source>
</evidence>
<accession>A0ABR7KWI9</accession>
<feature type="transmembrane region" description="Helical" evidence="8">
    <location>
        <begin position="154"/>
        <end position="186"/>
    </location>
</feature>
<dbReference type="PANTHER" id="PTHR33908:SF11">
    <property type="entry name" value="MEMBRANE PROTEIN"/>
    <property type="match status" value="1"/>
</dbReference>
<evidence type="ECO:0000259" key="9">
    <source>
        <dbReference type="Pfam" id="PF13231"/>
    </source>
</evidence>
<name>A0ABR7KWI9_9SPHI</name>
<gene>
    <name evidence="10" type="ORF">H7U22_18780</name>
</gene>
<dbReference type="Proteomes" id="UP000652755">
    <property type="component" value="Unassembled WGS sequence"/>
</dbReference>
<comment type="subcellular location">
    <subcellularLocation>
        <location evidence="1">Cell membrane</location>
        <topology evidence="1">Multi-pass membrane protein</topology>
    </subcellularLocation>
</comment>
<dbReference type="PANTHER" id="PTHR33908">
    <property type="entry name" value="MANNOSYLTRANSFERASE YKCB-RELATED"/>
    <property type="match status" value="1"/>
</dbReference>
<feature type="transmembrane region" description="Helical" evidence="8">
    <location>
        <begin position="314"/>
        <end position="330"/>
    </location>
</feature>
<dbReference type="InterPro" id="IPR038731">
    <property type="entry name" value="RgtA/B/C-like"/>
</dbReference>
<evidence type="ECO:0000256" key="6">
    <source>
        <dbReference type="ARBA" id="ARBA00022989"/>
    </source>
</evidence>
<dbReference type="Pfam" id="PF13231">
    <property type="entry name" value="PMT_2"/>
    <property type="match status" value="1"/>
</dbReference>
<evidence type="ECO:0000256" key="4">
    <source>
        <dbReference type="ARBA" id="ARBA00022679"/>
    </source>
</evidence>
<dbReference type="EMBL" id="JACRYL010000021">
    <property type="protein sequence ID" value="MBC6112473.1"/>
    <property type="molecule type" value="Genomic_DNA"/>
</dbReference>
<evidence type="ECO:0000256" key="8">
    <source>
        <dbReference type="SAM" id="Phobius"/>
    </source>
</evidence>
<feature type="transmembrane region" description="Helical" evidence="8">
    <location>
        <begin position="198"/>
        <end position="218"/>
    </location>
</feature>
<keyword evidence="4" id="KW-0808">Transferase</keyword>
<keyword evidence="2" id="KW-1003">Cell membrane</keyword>
<proteinExistence type="predicted"/>
<feature type="transmembrane region" description="Helical" evidence="8">
    <location>
        <begin position="77"/>
        <end position="98"/>
    </location>
</feature>
<feature type="transmembrane region" description="Helical" evidence="8">
    <location>
        <begin position="110"/>
        <end position="127"/>
    </location>
</feature>
<evidence type="ECO:0000256" key="5">
    <source>
        <dbReference type="ARBA" id="ARBA00022692"/>
    </source>
</evidence>
<feature type="transmembrane region" description="Helical" evidence="8">
    <location>
        <begin position="16"/>
        <end position="35"/>
    </location>
</feature>
<keyword evidence="6 8" id="KW-1133">Transmembrane helix</keyword>
<feature type="domain" description="Glycosyltransferase RgtA/B/C/D-like" evidence="9">
    <location>
        <begin position="56"/>
        <end position="216"/>
    </location>
</feature>
<feature type="transmembrane region" description="Helical" evidence="8">
    <location>
        <begin position="337"/>
        <end position="358"/>
    </location>
</feature>
<organism evidence="10 11">
    <name type="scientific">Pedobacter fastidiosus</name>
    <dbReference type="NCBI Taxonomy" id="2765361"/>
    <lineage>
        <taxon>Bacteria</taxon>
        <taxon>Pseudomonadati</taxon>
        <taxon>Bacteroidota</taxon>
        <taxon>Sphingobacteriia</taxon>
        <taxon>Sphingobacteriales</taxon>
        <taxon>Sphingobacteriaceae</taxon>
        <taxon>Pedobacter</taxon>
    </lineage>
</organism>
<evidence type="ECO:0000256" key="1">
    <source>
        <dbReference type="ARBA" id="ARBA00004651"/>
    </source>
</evidence>